<keyword evidence="2" id="KW-1185">Reference proteome</keyword>
<gene>
    <name evidence="1" type="ORF">R6U77_09990</name>
</gene>
<evidence type="ECO:0000313" key="1">
    <source>
        <dbReference type="EMBL" id="WPK10266.1"/>
    </source>
</evidence>
<evidence type="ECO:0000313" key="2">
    <source>
        <dbReference type="Proteomes" id="UP001322664"/>
    </source>
</evidence>
<dbReference type="RefSeq" id="WP_319835536.1">
    <property type="nucleotide sequence ID" value="NZ_CP137624.1"/>
</dbReference>
<organism evidence="1 2">
    <name type="scientific">Lysinibacillus louembei</name>
    <dbReference type="NCBI Taxonomy" id="1470088"/>
    <lineage>
        <taxon>Bacteria</taxon>
        <taxon>Bacillati</taxon>
        <taxon>Bacillota</taxon>
        <taxon>Bacilli</taxon>
        <taxon>Bacillales</taxon>
        <taxon>Bacillaceae</taxon>
        <taxon>Lysinibacillus</taxon>
    </lineage>
</organism>
<accession>A0ABZ0RT92</accession>
<protein>
    <submittedName>
        <fullName evidence="1">Uncharacterized protein</fullName>
    </submittedName>
</protein>
<dbReference type="EMBL" id="CP137624">
    <property type="protein sequence ID" value="WPK10266.1"/>
    <property type="molecule type" value="Genomic_DNA"/>
</dbReference>
<name>A0ABZ0RT92_9BACI</name>
<sequence>MKQRTFEQIMQSKSIYRKHAERYKANDYPYHRVKRMMLYTALLTKAIAKGAGIYGNHH</sequence>
<dbReference type="Proteomes" id="UP001322664">
    <property type="component" value="Chromosome"/>
</dbReference>
<reference evidence="1 2" key="1">
    <citation type="submission" date="2023-09" db="EMBL/GenBank/DDBJ databases">
        <authorList>
            <person name="Page C.A."/>
            <person name="Perez-Diaz I.M."/>
        </authorList>
    </citation>
    <scope>NUCLEOTIDE SEQUENCE [LARGE SCALE GENOMIC DNA]</scope>
    <source>
        <strain evidence="1 2">Ll15</strain>
    </source>
</reference>
<proteinExistence type="predicted"/>